<dbReference type="Proteomes" id="UP000029980">
    <property type="component" value="Chromosome"/>
</dbReference>
<dbReference type="Pfam" id="PF04230">
    <property type="entry name" value="PS_pyruv_trans"/>
    <property type="match status" value="1"/>
</dbReference>
<evidence type="ECO:0000313" key="2">
    <source>
        <dbReference type="EMBL" id="AIU69535.1"/>
    </source>
</evidence>
<proteinExistence type="predicted"/>
<protein>
    <recommendedName>
        <fullName evidence="1">Polysaccharide pyruvyl transferase domain-containing protein</fullName>
    </recommendedName>
</protein>
<dbReference type="EMBL" id="CP008887">
    <property type="protein sequence ID" value="AIU69535.1"/>
    <property type="molecule type" value="Genomic_DNA"/>
</dbReference>
<accession>A0A097QSQ7</accession>
<feature type="domain" description="Polysaccharide pyruvyl transferase" evidence="1">
    <location>
        <begin position="41"/>
        <end position="341"/>
    </location>
</feature>
<evidence type="ECO:0000313" key="3">
    <source>
        <dbReference type="Proteomes" id="UP000029980"/>
    </source>
</evidence>
<dbReference type="InterPro" id="IPR007345">
    <property type="entry name" value="Polysacch_pyruvyl_Trfase"/>
</dbReference>
<evidence type="ECO:0000259" key="1">
    <source>
        <dbReference type="Pfam" id="PF04230"/>
    </source>
</evidence>
<dbReference type="HOGENOM" id="CLU_039510_0_1_2"/>
<dbReference type="PANTHER" id="PTHR36836">
    <property type="entry name" value="COLANIC ACID BIOSYNTHESIS PROTEIN WCAK"/>
    <property type="match status" value="1"/>
</dbReference>
<organism evidence="2 3">
    <name type="scientific">Thermococcus eurythermalis</name>
    <dbReference type="NCBI Taxonomy" id="1505907"/>
    <lineage>
        <taxon>Archaea</taxon>
        <taxon>Methanobacteriati</taxon>
        <taxon>Methanobacteriota</taxon>
        <taxon>Thermococci</taxon>
        <taxon>Thermococcales</taxon>
        <taxon>Thermococcaceae</taxon>
        <taxon>Thermococcus</taxon>
    </lineage>
</organism>
<gene>
    <name evidence="2" type="ORF">TEU_03775</name>
</gene>
<dbReference type="STRING" id="1505907.TEU_03775"/>
<sequence>MKHKKNSDLRYSMITGLNTVIPPEFIRDKRVVIIGNYGDGNLGDEAMLLILLRYLHKLNVNSVYIPTKNPSFISVTYKHKYPSIFPIYFLDVIRILLSFLCADTIIIGGGSIYSQESGIGTVFSSILGFLARTLFKKRLIFAGIGYSKSTKRFVKEISKLPLSVADIISVRDYQSLNNILSLGVKPDRVMITKDITLFPFLLPASPQYGREILIHEGVPVNYEVTLVGISVRYTDSKVANEKVVRVLPEVIKWIVDNANAYIIFLPFGPAYVSRVSDSEFAMRIISQLPERYKQRCKVISYYPPSIMLSIIKHLDVIIGMRYHALVFAYKVGVPYVGISYDEKCTNFLVDTGKKVIQAEDLSFDELINELKKIKIFQR</sequence>
<dbReference type="KEGG" id="teu:TEU_03775"/>
<keyword evidence="3" id="KW-1185">Reference proteome</keyword>
<name>A0A097QSQ7_9EURY</name>
<reference evidence="2 3" key="1">
    <citation type="journal article" date="2015" name="Int. J. Syst. Evol. Microbiol.">
        <title>Thermococcus eurythermalis sp. nov., a conditional piezophilic hyperthermophilic archaeon with a wide temperature range isolated from an oil-immersed chimney in the Guaymas Basin.</title>
        <authorList>
            <person name="Zhao W."/>
            <person name="Zeng X."/>
            <person name="Xiao X."/>
        </authorList>
    </citation>
    <scope>NUCLEOTIDE SEQUENCE [LARGE SCALE GENOMIC DNA]</scope>
    <source>
        <strain evidence="2 3">A501</strain>
    </source>
</reference>
<dbReference type="AlphaFoldDB" id="A0A097QSQ7"/>
<dbReference type="PANTHER" id="PTHR36836:SF1">
    <property type="entry name" value="COLANIC ACID BIOSYNTHESIS PROTEIN WCAK"/>
    <property type="match status" value="1"/>
</dbReference>